<name>A0A9P1H288_9PEZI</name>
<organism evidence="1 2">
    <name type="scientific">Parascedosporium putredinis</name>
    <dbReference type="NCBI Taxonomy" id="1442378"/>
    <lineage>
        <taxon>Eukaryota</taxon>
        <taxon>Fungi</taxon>
        <taxon>Dikarya</taxon>
        <taxon>Ascomycota</taxon>
        <taxon>Pezizomycotina</taxon>
        <taxon>Sordariomycetes</taxon>
        <taxon>Hypocreomycetidae</taxon>
        <taxon>Microascales</taxon>
        <taxon>Microascaceae</taxon>
        <taxon>Parascedosporium</taxon>
    </lineage>
</organism>
<protein>
    <submittedName>
        <fullName evidence="1">Uncharacterized protein</fullName>
    </submittedName>
</protein>
<evidence type="ECO:0000313" key="2">
    <source>
        <dbReference type="Proteomes" id="UP000838763"/>
    </source>
</evidence>
<comment type="caution">
    <text evidence="1">The sequence shown here is derived from an EMBL/GenBank/DDBJ whole genome shotgun (WGS) entry which is preliminary data.</text>
</comment>
<evidence type="ECO:0000313" key="1">
    <source>
        <dbReference type="EMBL" id="CAI4214646.1"/>
    </source>
</evidence>
<accession>A0A9P1H288</accession>
<proteinExistence type="predicted"/>
<gene>
    <name evidence="1" type="ORF">PPNO1_LOCUS4375</name>
</gene>
<dbReference type="AlphaFoldDB" id="A0A9P1H288"/>
<sequence>MCLGGTRHNQKRLQGRYAKYVFYMTDPSSTHQFTAPCVSRTAYASREGLVPAAPEPDDTSGGQYLEYFHKASRVHLSVRHLEKYQVLLIAYPLLKFPIQA</sequence>
<dbReference type="EMBL" id="CALLCH030000012">
    <property type="protein sequence ID" value="CAI4214646.1"/>
    <property type="molecule type" value="Genomic_DNA"/>
</dbReference>
<keyword evidence="2" id="KW-1185">Reference proteome</keyword>
<reference evidence="1" key="1">
    <citation type="submission" date="2022-11" db="EMBL/GenBank/DDBJ databases">
        <authorList>
            <person name="Scott C."/>
            <person name="Bruce N."/>
        </authorList>
    </citation>
    <scope>NUCLEOTIDE SEQUENCE</scope>
</reference>
<dbReference type="Proteomes" id="UP000838763">
    <property type="component" value="Unassembled WGS sequence"/>
</dbReference>